<keyword evidence="4" id="KW-1133">Transmembrane helix</keyword>
<evidence type="ECO:0000313" key="7">
    <source>
        <dbReference type="Proteomes" id="UP000355283"/>
    </source>
</evidence>
<dbReference type="Pfam" id="PF00735">
    <property type="entry name" value="Septin"/>
    <property type="match status" value="1"/>
</dbReference>
<dbReference type="OrthoDB" id="416553at2759"/>
<feature type="compositionally biased region" description="Basic and acidic residues" evidence="3">
    <location>
        <begin position="1"/>
        <end position="24"/>
    </location>
</feature>
<keyword evidence="1" id="KW-0547">Nucleotide-binding</keyword>
<feature type="region of interest" description="Disordered" evidence="3">
    <location>
        <begin position="620"/>
        <end position="677"/>
    </location>
</feature>
<evidence type="ECO:0000256" key="2">
    <source>
        <dbReference type="SAM" id="Coils"/>
    </source>
</evidence>
<dbReference type="SUPFAM" id="SSF52540">
    <property type="entry name" value="P-loop containing nucleoside triphosphate hydrolases"/>
    <property type="match status" value="1"/>
</dbReference>
<dbReference type="PROSITE" id="PS51719">
    <property type="entry name" value="G_SEPTIN"/>
    <property type="match status" value="1"/>
</dbReference>
<keyword evidence="4" id="KW-0472">Membrane</keyword>
<comment type="caution">
    <text evidence="6">The sequence shown here is derived from an EMBL/GenBank/DDBJ whole genome shotgun (WGS) entry which is preliminary data.</text>
</comment>
<dbReference type="PANTHER" id="PTHR18884">
    <property type="entry name" value="SEPTIN"/>
    <property type="match status" value="1"/>
</dbReference>
<evidence type="ECO:0000256" key="3">
    <source>
        <dbReference type="SAM" id="MobiDB-lite"/>
    </source>
</evidence>
<evidence type="ECO:0000256" key="4">
    <source>
        <dbReference type="SAM" id="Phobius"/>
    </source>
</evidence>
<gene>
    <name evidence="6" type="ORF">NSK_006259</name>
</gene>
<protein>
    <recommendedName>
        <fullName evidence="5">Septin-type G domain-containing protein</fullName>
    </recommendedName>
</protein>
<feature type="compositionally biased region" description="Low complexity" evidence="3">
    <location>
        <begin position="75"/>
        <end position="87"/>
    </location>
</feature>
<name>A0A4D9CXY9_9STRA</name>
<feature type="region of interest" description="Disordered" evidence="3">
    <location>
        <begin position="1"/>
        <end position="63"/>
    </location>
</feature>
<reference evidence="6 7" key="1">
    <citation type="submission" date="2019-01" db="EMBL/GenBank/DDBJ databases">
        <title>Nuclear Genome Assembly of the Microalgal Biofuel strain Nannochloropsis salina CCMP1776.</title>
        <authorList>
            <person name="Hovde B."/>
        </authorList>
    </citation>
    <scope>NUCLEOTIDE SEQUENCE [LARGE SCALE GENOMIC DNA]</scope>
    <source>
        <strain evidence="6 7">CCMP1776</strain>
    </source>
</reference>
<keyword evidence="1" id="KW-0342">GTP-binding</keyword>
<evidence type="ECO:0000313" key="6">
    <source>
        <dbReference type="EMBL" id="TFJ82433.1"/>
    </source>
</evidence>
<dbReference type="EMBL" id="SDOX01000110">
    <property type="protein sequence ID" value="TFJ82433.1"/>
    <property type="molecule type" value="Genomic_DNA"/>
</dbReference>
<dbReference type="InterPro" id="IPR027417">
    <property type="entry name" value="P-loop_NTPase"/>
</dbReference>
<dbReference type="AlphaFoldDB" id="A0A4D9CXY9"/>
<comment type="similarity">
    <text evidence="1">Belongs to the TRAFAC class TrmE-Era-EngA-EngB-Septin-like GTPase superfamily. Septin GTPase family.</text>
</comment>
<keyword evidence="4" id="KW-0812">Transmembrane</keyword>
<evidence type="ECO:0000259" key="5">
    <source>
        <dbReference type="PROSITE" id="PS51719"/>
    </source>
</evidence>
<evidence type="ECO:0000256" key="1">
    <source>
        <dbReference type="RuleBase" id="RU004560"/>
    </source>
</evidence>
<feature type="compositionally biased region" description="Basic and acidic residues" evidence="3">
    <location>
        <begin position="660"/>
        <end position="674"/>
    </location>
</feature>
<feature type="region of interest" description="Disordered" evidence="3">
    <location>
        <begin position="75"/>
        <end position="112"/>
    </location>
</feature>
<organism evidence="6 7">
    <name type="scientific">Nannochloropsis salina CCMP1776</name>
    <dbReference type="NCBI Taxonomy" id="1027361"/>
    <lineage>
        <taxon>Eukaryota</taxon>
        <taxon>Sar</taxon>
        <taxon>Stramenopiles</taxon>
        <taxon>Ochrophyta</taxon>
        <taxon>Eustigmatophyceae</taxon>
        <taxon>Eustigmatales</taxon>
        <taxon>Monodopsidaceae</taxon>
        <taxon>Microchloropsis</taxon>
        <taxon>Microchloropsis salina</taxon>
    </lineage>
</organism>
<feature type="coiled-coil region" evidence="2">
    <location>
        <begin position="551"/>
        <end position="578"/>
    </location>
</feature>
<keyword evidence="2" id="KW-0175">Coiled coil</keyword>
<dbReference type="Gene3D" id="3.40.50.300">
    <property type="entry name" value="P-loop containing nucleotide triphosphate hydrolases"/>
    <property type="match status" value="1"/>
</dbReference>
<proteinExistence type="inferred from homology"/>
<keyword evidence="7" id="KW-1185">Reference proteome</keyword>
<dbReference type="GO" id="GO:0005525">
    <property type="term" value="F:GTP binding"/>
    <property type="evidence" value="ECO:0007669"/>
    <property type="project" value="UniProtKB-KW"/>
</dbReference>
<accession>A0A4D9CXY9</accession>
<sequence>MATLSREEDGTQPELSREWSKEETREEDLNDASYMGVMSFHSQGGPMDEERVAGDAGGHGFEDESKLSAFSLTSLSLPSPSSSALAPFQGQDSSLQGESGPGRAPHGHLSSNDVSATAMESMQTEAVGIVPPAESMGEEYKRMAAQKAQRERRYQALVTSKEHARRSFPRMRRIYTDYHLKVMVAGEAGHGKTTFINNIFLSYTQGRDVKDPPPPHDGSRTKTEDFLADPASLCTCFTITNEAAMERVHYTIQDTPGFGDDTDIARSIELIIKYIDGCNQRYLAAEEDPNRTCPLGKMTGGDARVDVCLYFLAAHRLKWIDIKFMQAISAKIALIPLLAKADSMTAEETLAFRSFVFEACQHHAIRLFDFGSEAKRRVGIPTDLVAPPFAVVASNQFDEVKGSGSFWPVRDYHWGTCEAFSTEHSDCTYLKKLLLEEGFHDLRQATEERYMAYRCSYYQGKEEEARASRAKAEKQRQFGWLLVAVLLLMGAAHAVFARLREREGVRDGGRAGFAFNWTGAGGGSDGRGGRGRGLHSLWEDINDPHTLSLRLEEKELSLTAAEEKIATLLKSVQELEETTARLLAHRAVSSLPPSLPPSSFVEEISAKSLSEVKDMMEALGLGGLSPSGSSRKAEGGKGGGRARGDEEEAPRQCHARSRKGGKEGGKKGGKEGGRKGCLGRWMEWMGQKQADRWSEGWDRLERWLL</sequence>
<dbReference type="Proteomes" id="UP000355283">
    <property type="component" value="Unassembled WGS sequence"/>
</dbReference>
<feature type="domain" description="Septin-type G" evidence="5">
    <location>
        <begin position="176"/>
        <end position="461"/>
    </location>
</feature>
<dbReference type="InterPro" id="IPR030379">
    <property type="entry name" value="G_SEPTIN_dom"/>
</dbReference>
<feature type="transmembrane region" description="Helical" evidence="4">
    <location>
        <begin position="478"/>
        <end position="496"/>
    </location>
</feature>